<feature type="transmembrane region" description="Helical" evidence="20">
    <location>
        <begin position="340"/>
        <end position="360"/>
    </location>
</feature>
<evidence type="ECO:0000256" key="6">
    <source>
        <dbReference type="ARBA" id="ARBA00022617"/>
    </source>
</evidence>
<evidence type="ECO:0000256" key="3">
    <source>
        <dbReference type="ARBA" id="ARBA00004273"/>
    </source>
</evidence>
<evidence type="ECO:0000256" key="2">
    <source>
        <dbReference type="ARBA" id="ARBA00004141"/>
    </source>
</evidence>
<keyword evidence="13" id="KW-0496">Mitochondrion</keyword>
<proteinExistence type="inferred from homology"/>
<keyword evidence="12" id="KW-0408">Iron</keyword>
<dbReference type="AlphaFoldDB" id="A0A158R301"/>
<keyword evidence="15 20" id="KW-0472">Membrane</keyword>
<keyword evidence="6" id="KW-0349">Heme</keyword>
<dbReference type="OMA" id="MTITATW"/>
<dbReference type="GO" id="GO:0120547">
    <property type="term" value="F:heme A synthase activity"/>
    <property type="evidence" value="ECO:0007669"/>
    <property type="project" value="UniProtKB-EC"/>
</dbReference>
<dbReference type="Pfam" id="PF01265">
    <property type="entry name" value="Cyto_heme_lyase"/>
    <property type="match status" value="1"/>
</dbReference>
<dbReference type="PROSITE" id="PS00821">
    <property type="entry name" value="CYTO_HEME_LYASE_1"/>
    <property type="match status" value="1"/>
</dbReference>
<organism evidence="23">
    <name type="scientific">Nippostrongylus brasiliensis</name>
    <name type="common">Rat hookworm</name>
    <dbReference type="NCBI Taxonomy" id="27835"/>
    <lineage>
        <taxon>Eukaryota</taxon>
        <taxon>Metazoa</taxon>
        <taxon>Ecdysozoa</taxon>
        <taxon>Nematoda</taxon>
        <taxon>Chromadorea</taxon>
        <taxon>Rhabditida</taxon>
        <taxon>Rhabditina</taxon>
        <taxon>Rhabditomorpha</taxon>
        <taxon>Strongyloidea</taxon>
        <taxon>Heligmosomidae</taxon>
        <taxon>Nippostrongylus</taxon>
    </lineage>
</organism>
<evidence type="ECO:0000256" key="20">
    <source>
        <dbReference type="SAM" id="Phobius"/>
    </source>
</evidence>
<feature type="transmembrane region" description="Helical" evidence="20">
    <location>
        <begin position="604"/>
        <end position="624"/>
    </location>
</feature>
<dbReference type="GO" id="GO:0005743">
    <property type="term" value="C:mitochondrial inner membrane"/>
    <property type="evidence" value="ECO:0007669"/>
    <property type="project" value="UniProtKB-SubCell"/>
</dbReference>
<dbReference type="InterPro" id="IPR003780">
    <property type="entry name" value="COX15/CtaA_fam"/>
</dbReference>
<evidence type="ECO:0000256" key="11">
    <source>
        <dbReference type="ARBA" id="ARBA00023002"/>
    </source>
</evidence>
<feature type="transmembrane region" description="Helical" evidence="20">
    <location>
        <begin position="544"/>
        <end position="565"/>
    </location>
</feature>
<evidence type="ECO:0000256" key="12">
    <source>
        <dbReference type="ARBA" id="ARBA00023004"/>
    </source>
</evidence>
<feature type="region of interest" description="Disordered" evidence="19">
    <location>
        <begin position="57"/>
        <end position="76"/>
    </location>
</feature>
<evidence type="ECO:0000256" key="10">
    <source>
        <dbReference type="ARBA" id="ARBA00022989"/>
    </source>
</evidence>
<feature type="transmembrane region" description="Helical" evidence="20">
    <location>
        <begin position="427"/>
        <end position="445"/>
    </location>
</feature>
<evidence type="ECO:0000256" key="7">
    <source>
        <dbReference type="ARBA" id="ARBA00022692"/>
    </source>
</evidence>
<dbReference type="InterPro" id="IPR000511">
    <property type="entry name" value="Holocyt_c/c1_synthase"/>
</dbReference>
<dbReference type="EC" id="4.4.1.17" evidence="5"/>
<comment type="subcellular location">
    <subcellularLocation>
        <location evidence="2">Membrane</location>
        <topology evidence="2">Multi-pass membrane protein</topology>
    </subcellularLocation>
    <subcellularLocation>
        <location evidence="3">Mitochondrion inner membrane</location>
    </subcellularLocation>
</comment>
<evidence type="ECO:0000256" key="1">
    <source>
        <dbReference type="ARBA" id="ARBA00001970"/>
    </source>
</evidence>
<keyword evidence="14" id="KW-0350">Heme biosynthesis</keyword>
<keyword evidence="8" id="KW-0479">Metal-binding</keyword>
<feature type="transmembrane region" description="Helical" evidence="20">
    <location>
        <begin position="495"/>
        <end position="516"/>
    </location>
</feature>
<evidence type="ECO:0000256" key="14">
    <source>
        <dbReference type="ARBA" id="ARBA00023133"/>
    </source>
</evidence>
<dbReference type="WBParaSite" id="NBR_0001725101-mRNA-1">
    <property type="protein sequence ID" value="NBR_0001725101-mRNA-1"/>
    <property type="gene ID" value="NBR_0001725101"/>
</dbReference>
<evidence type="ECO:0000256" key="4">
    <source>
        <dbReference type="ARBA" id="ARBA00007255"/>
    </source>
</evidence>
<sequence>MANMSEGDRIKHARRAMAAAGGGQGECPKAAERAAKQQAAAAGDGCGGCPVGADTINPLNNEMEHPNQKPAPDQPFPLPLERVKSTIPKAGTNDTWTYPSPQMFWNAMLKKGWRWQEDQLSEKDMENIIRIHNANNEEAWKEVLKWENLLHPECAEPKLKSFKGDAKNISPRARFRKLFLGYDLPFDRHDWIVDRCGVKEVQYVIDYYDGGAVDPRSKLFTILDVRPAMNDVGNIWDRMVVAYWRFKFDYLGMTPKLPIPPTEGEPHVQNVIPIPSGRTQCIRPQLSPKQYTCFNFIYSEESSFAQRNQKCEYCGAAMKIPARQFGIDVSGMNAKERKRVGYWLFLCAGMCYGAVAIGGLTRLTESGLSMVNWDLFRSMRPPLSQKEWEEEFERYKMYPEYQYKSSNEEMTLSQFKFIWNMEYGHRMWGRAIGIVFLLPCAYFWVKGYFPATMKRRMAACTALILAQGGIGWWMVKSGLDPSKNSESSVPRVSQYRLATHLSIAFVLYSLFLYNGISHFVAPQGKLASLPKFGTLRKLSHSSKALVFITAFMGAIVAGLDAGLVYNSWPKFADSWIPENMLTRSPTWRNFFENDVTTQFIHRNLAYLTLMTITATWLVGVRMALPRRAKLALHATMAMGYGQAALGIYTLLYYVPVWLASLHQCGSMTLLSFALWLTNELRRVPK</sequence>
<comment type="catalytic activity">
    <reaction evidence="18">
        <text>Fe(II)-heme o + 2 A + H2O = Fe(II)-heme a + 2 AH2</text>
        <dbReference type="Rhea" id="RHEA:63388"/>
        <dbReference type="ChEBI" id="CHEBI:13193"/>
        <dbReference type="ChEBI" id="CHEBI:15377"/>
        <dbReference type="ChEBI" id="CHEBI:17499"/>
        <dbReference type="ChEBI" id="CHEBI:60530"/>
        <dbReference type="ChEBI" id="CHEBI:61715"/>
        <dbReference type="EC" id="1.17.99.9"/>
    </reaction>
    <physiologicalReaction direction="left-to-right" evidence="18">
        <dbReference type="Rhea" id="RHEA:63389"/>
    </physiologicalReaction>
</comment>
<dbReference type="PANTHER" id="PTHR23289:SF2">
    <property type="entry name" value="CYTOCHROME C OXIDASE ASSEMBLY PROTEIN COX15 HOMOLOG"/>
    <property type="match status" value="1"/>
</dbReference>
<name>A0A158R301_NIPBR</name>
<evidence type="ECO:0000313" key="22">
    <source>
        <dbReference type="Proteomes" id="UP000271162"/>
    </source>
</evidence>
<dbReference type="STRING" id="27835.A0A158R301"/>
<keyword evidence="16" id="KW-0456">Lyase</keyword>
<dbReference type="GO" id="GO:0046872">
    <property type="term" value="F:metal ion binding"/>
    <property type="evidence" value="ECO:0007669"/>
    <property type="project" value="UniProtKB-KW"/>
</dbReference>
<comment type="cofactor">
    <cofactor evidence="1">
        <name>heme b</name>
        <dbReference type="ChEBI" id="CHEBI:60344"/>
    </cofactor>
</comment>
<keyword evidence="11" id="KW-0560">Oxidoreductase</keyword>
<evidence type="ECO:0000313" key="21">
    <source>
        <dbReference type="EMBL" id="VDL80866.1"/>
    </source>
</evidence>
<gene>
    <name evidence="21" type="ORF">NBR_LOCUS17252</name>
</gene>
<reference evidence="23" key="1">
    <citation type="submission" date="2016-04" db="UniProtKB">
        <authorList>
            <consortium name="WormBaseParasite"/>
        </authorList>
    </citation>
    <scope>IDENTIFICATION</scope>
</reference>
<evidence type="ECO:0000256" key="18">
    <source>
        <dbReference type="ARBA" id="ARBA00048044"/>
    </source>
</evidence>
<evidence type="ECO:0000256" key="5">
    <source>
        <dbReference type="ARBA" id="ARBA00012218"/>
    </source>
</evidence>
<keyword evidence="7 20" id="KW-0812">Transmembrane</keyword>
<dbReference type="EMBL" id="UYSL01022646">
    <property type="protein sequence ID" value="VDL80866.1"/>
    <property type="molecule type" value="Genomic_DNA"/>
</dbReference>
<evidence type="ECO:0000256" key="15">
    <source>
        <dbReference type="ARBA" id="ARBA00023136"/>
    </source>
</evidence>
<evidence type="ECO:0000256" key="9">
    <source>
        <dbReference type="ARBA" id="ARBA00022792"/>
    </source>
</evidence>
<dbReference type="PROSITE" id="PS00822">
    <property type="entry name" value="CYTO_HEME_LYASE_2"/>
    <property type="match status" value="1"/>
</dbReference>
<evidence type="ECO:0000256" key="19">
    <source>
        <dbReference type="SAM" id="MobiDB-lite"/>
    </source>
</evidence>
<dbReference type="GO" id="GO:0006784">
    <property type="term" value="P:heme A biosynthetic process"/>
    <property type="evidence" value="ECO:0007669"/>
    <property type="project" value="InterPro"/>
</dbReference>
<reference evidence="21 22" key="2">
    <citation type="submission" date="2018-11" db="EMBL/GenBank/DDBJ databases">
        <authorList>
            <consortium name="Pathogen Informatics"/>
        </authorList>
    </citation>
    <scope>NUCLEOTIDE SEQUENCE [LARGE SCALE GENOMIC DNA]</scope>
</reference>
<dbReference type="Proteomes" id="UP000271162">
    <property type="component" value="Unassembled WGS sequence"/>
</dbReference>
<evidence type="ECO:0000256" key="17">
    <source>
        <dbReference type="ARBA" id="ARBA00044501"/>
    </source>
</evidence>
<dbReference type="GO" id="GO:0016653">
    <property type="term" value="F:oxidoreductase activity, acting on NAD(P)H, heme protein as acceptor"/>
    <property type="evidence" value="ECO:0007669"/>
    <property type="project" value="TreeGrafter"/>
</dbReference>
<feature type="region of interest" description="Disordered" evidence="19">
    <location>
        <begin position="1"/>
        <end position="27"/>
    </location>
</feature>
<feature type="transmembrane region" description="Helical" evidence="20">
    <location>
        <begin position="457"/>
        <end position="475"/>
    </location>
</feature>
<comment type="similarity">
    <text evidence="4">Belongs to the cytochrome c-type heme lyase family.</text>
</comment>
<dbReference type="GO" id="GO:0004408">
    <property type="term" value="F:holocytochrome-c synthase activity"/>
    <property type="evidence" value="ECO:0007669"/>
    <property type="project" value="UniProtKB-EC"/>
</dbReference>
<keyword evidence="10 20" id="KW-1133">Transmembrane helix</keyword>
<evidence type="ECO:0000313" key="23">
    <source>
        <dbReference type="WBParaSite" id="NBR_0001725101-mRNA-1"/>
    </source>
</evidence>
<feature type="transmembrane region" description="Helical" evidence="20">
    <location>
        <begin position="631"/>
        <end position="651"/>
    </location>
</feature>
<accession>A0A158R301</accession>
<dbReference type="PANTHER" id="PTHR23289">
    <property type="entry name" value="CYTOCHROME C OXIDASE ASSEMBLY PROTEIN COX15"/>
    <property type="match status" value="1"/>
</dbReference>
<feature type="compositionally biased region" description="Basic and acidic residues" evidence="19">
    <location>
        <begin position="1"/>
        <end position="10"/>
    </location>
</feature>
<keyword evidence="22" id="KW-1185">Reference proteome</keyword>
<protein>
    <recommendedName>
        <fullName evidence="5">holocytochrome-c synthase</fullName>
        <ecNumber evidence="5">4.4.1.17</ecNumber>
    </recommendedName>
</protein>
<dbReference type="Pfam" id="PF02628">
    <property type="entry name" value="COX15-CtaA"/>
    <property type="match status" value="1"/>
</dbReference>
<evidence type="ECO:0000256" key="13">
    <source>
        <dbReference type="ARBA" id="ARBA00023128"/>
    </source>
</evidence>
<dbReference type="InterPro" id="IPR023754">
    <property type="entry name" value="HemeA_Synthase_type2"/>
</dbReference>
<keyword evidence="9" id="KW-0999">Mitochondrion inner membrane</keyword>
<evidence type="ECO:0000256" key="8">
    <source>
        <dbReference type="ARBA" id="ARBA00022723"/>
    </source>
</evidence>
<comment type="pathway">
    <text evidence="17">Porphyrin-containing compound metabolism; heme A biosynthesis; heme A from heme O: step 1/1.</text>
</comment>
<evidence type="ECO:0000256" key="16">
    <source>
        <dbReference type="ARBA" id="ARBA00023239"/>
    </source>
</evidence>